<evidence type="ECO:0000313" key="6">
    <source>
        <dbReference type="EMBL" id="MBY0755383.1"/>
    </source>
</evidence>
<dbReference type="SUPFAM" id="SSF89082">
    <property type="entry name" value="Antibiotic binding domain of TipA-like multidrug resistance regulators"/>
    <property type="match status" value="1"/>
</dbReference>
<accession>A0ABS7KX46</accession>
<dbReference type="PANTHER" id="PTHR30204:SF90">
    <property type="entry name" value="HTH-TYPE TRANSCRIPTIONAL ACTIVATOR MTA"/>
    <property type="match status" value="1"/>
</dbReference>
<dbReference type="EMBL" id="JAIKTU010000005">
    <property type="protein sequence ID" value="MBY0755383.1"/>
    <property type="molecule type" value="Genomic_DNA"/>
</dbReference>
<keyword evidence="4" id="KW-0804">Transcription</keyword>
<reference evidence="6 7" key="1">
    <citation type="journal article" date="2021" name="Cell Host Microbe">
        <title>in vivo commensal control of Clostridioides difficile virulence.</title>
        <authorList>
            <person name="Girinathan B.P."/>
            <person name="Dibenedetto N."/>
            <person name="Worley J.N."/>
            <person name="Peltier J."/>
            <person name="Arrieta-Ortiz M.L."/>
            <person name="Rupa Christinal Immanuel S."/>
            <person name="Lavin R."/>
            <person name="Delaney M.L."/>
            <person name="Cummins C."/>
            <person name="Hoffmann M."/>
            <person name="Luo Y."/>
            <person name="Gonzalez-Escalona N."/>
            <person name="Allard M."/>
            <person name="Onderdonk A.B."/>
            <person name="Gerber G.K."/>
            <person name="Sonenshein A.L."/>
            <person name="Baliga N."/>
            <person name="Dupuy B."/>
            <person name="Bry L."/>
        </authorList>
    </citation>
    <scope>NUCLEOTIDE SEQUENCE [LARGE SCALE GENOMIC DNA]</scope>
    <source>
        <strain evidence="6 7">DSM 599</strain>
    </source>
</reference>
<sequence>MKLVNEVASLAGISKRTLQHYNDIGLLVASESTREKYLEYSNRDVERLWKILLYLELDFTIDEIKEVLDGEKIKEEAILKEHKNILYNKRKRLEGLIDSIDSALLGEFKESMLEDFNKNRVIRIEEACRSDGFKEEYLRNSKIKKSKGDDVLESNLLAIKTEGEKIHDLFVEVMPYGVESKKTQVVMEDFQKYMNNTFSIFSIEEFEKLSEVYIKDKSFSTILDSKKTGLGEFIGQAIVYWF</sequence>
<dbReference type="CDD" id="cd01106">
    <property type="entry name" value="HTH_TipAL-Mta"/>
    <property type="match status" value="1"/>
</dbReference>
<keyword evidence="2" id="KW-0238">DNA-binding</keyword>
<dbReference type="SUPFAM" id="SSF46955">
    <property type="entry name" value="Putative DNA-binding domain"/>
    <property type="match status" value="1"/>
</dbReference>
<comment type="caution">
    <text evidence="6">The sequence shown here is derived from an EMBL/GenBank/DDBJ whole genome shotgun (WGS) entry which is preliminary data.</text>
</comment>
<dbReference type="Proteomes" id="UP001299068">
    <property type="component" value="Unassembled WGS sequence"/>
</dbReference>
<keyword evidence="3" id="KW-0010">Activator</keyword>
<gene>
    <name evidence="6" type="ORF">K5V21_07920</name>
</gene>
<proteinExistence type="predicted"/>
<evidence type="ECO:0000313" key="7">
    <source>
        <dbReference type="Proteomes" id="UP001299068"/>
    </source>
</evidence>
<dbReference type="Gene3D" id="1.10.1660.10">
    <property type="match status" value="1"/>
</dbReference>
<evidence type="ECO:0000259" key="5">
    <source>
        <dbReference type="PROSITE" id="PS50937"/>
    </source>
</evidence>
<dbReference type="InterPro" id="IPR012925">
    <property type="entry name" value="TipAS_dom"/>
</dbReference>
<name>A0ABS7KX46_CLOSR</name>
<evidence type="ECO:0000256" key="4">
    <source>
        <dbReference type="ARBA" id="ARBA00023163"/>
    </source>
</evidence>
<dbReference type="SMART" id="SM00422">
    <property type="entry name" value="HTH_MERR"/>
    <property type="match status" value="1"/>
</dbReference>
<dbReference type="InterPro" id="IPR036244">
    <property type="entry name" value="TipA-like_antibiotic-bd"/>
</dbReference>
<evidence type="ECO:0000256" key="1">
    <source>
        <dbReference type="ARBA" id="ARBA00023015"/>
    </source>
</evidence>
<dbReference type="InterPro" id="IPR009061">
    <property type="entry name" value="DNA-bd_dom_put_sf"/>
</dbReference>
<dbReference type="Pfam" id="PF13411">
    <property type="entry name" value="MerR_1"/>
    <property type="match status" value="1"/>
</dbReference>
<feature type="domain" description="HTH merR-type" evidence="5">
    <location>
        <begin position="1"/>
        <end position="70"/>
    </location>
</feature>
<dbReference type="Pfam" id="PF07739">
    <property type="entry name" value="TipAS"/>
    <property type="match status" value="1"/>
</dbReference>
<evidence type="ECO:0000256" key="2">
    <source>
        <dbReference type="ARBA" id="ARBA00023125"/>
    </source>
</evidence>
<dbReference type="PANTHER" id="PTHR30204">
    <property type="entry name" value="REDOX-CYCLING DRUG-SENSING TRANSCRIPTIONAL ACTIVATOR SOXR"/>
    <property type="match status" value="1"/>
</dbReference>
<evidence type="ECO:0000256" key="3">
    <source>
        <dbReference type="ARBA" id="ARBA00023159"/>
    </source>
</evidence>
<dbReference type="RefSeq" id="WP_221860620.1">
    <property type="nucleotide sequence ID" value="NZ_JAIKTU010000005.1"/>
</dbReference>
<dbReference type="InterPro" id="IPR047057">
    <property type="entry name" value="MerR_fam"/>
</dbReference>
<keyword evidence="7" id="KW-1185">Reference proteome</keyword>
<dbReference type="PROSITE" id="PS50937">
    <property type="entry name" value="HTH_MERR_2"/>
    <property type="match status" value="1"/>
</dbReference>
<dbReference type="InterPro" id="IPR000551">
    <property type="entry name" value="MerR-type_HTH_dom"/>
</dbReference>
<organism evidence="6 7">
    <name type="scientific">Clostridium sardiniense</name>
    <name type="common">Clostridium absonum</name>
    <dbReference type="NCBI Taxonomy" id="29369"/>
    <lineage>
        <taxon>Bacteria</taxon>
        <taxon>Bacillati</taxon>
        <taxon>Bacillota</taxon>
        <taxon>Clostridia</taxon>
        <taxon>Eubacteriales</taxon>
        <taxon>Clostridiaceae</taxon>
        <taxon>Clostridium</taxon>
    </lineage>
</organism>
<keyword evidence="1" id="KW-0805">Transcription regulation</keyword>
<protein>
    <submittedName>
        <fullName evidence="6">MerR family transcriptional regulator</fullName>
    </submittedName>
</protein>
<dbReference type="Gene3D" id="1.10.490.50">
    <property type="entry name" value="Antibiotic binding domain of TipA-like multidrug resistance regulators"/>
    <property type="match status" value="1"/>
</dbReference>